<dbReference type="EMBL" id="JAATIS010003638">
    <property type="protein sequence ID" value="KAG2463695.1"/>
    <property type="molecule type" value="Genomic_DNA"/>
</dbReference>
<keyword evidence="1" id="KW-0597">Phosphoprotein</keyword>
<feature type="non-terminal residue" evidence="4">
    <location>
        <position position="1886"/>
    </location>
</feature>
<feature type="compositionally biased region" description="Polar residues" evidence="2">
    <location>
        <begin position="1109"/>
        <end position="1123"/>
    </location>
</feature>
<evidence type="ECO:0000256" key="1">
    <source>
        <dbReference type="ARBA" id="ARBA00022553"/>
    </source>
</evidence>
<feature type="compositionally biased region" description="Low complexity" evidence="2">
    <location>
        <begin position="1657"/>
        <end position="1676"/>
    </location>
</feature>
<dbReference type="Proteomes" id="UP000886611">
    <property type="component" value="Unassembled WGS sequence"/>
</dbReference>
<gene>
    <name evidence="4" type="primary">Prr14l_0</name>
    <name evidence="4" type="ORF">GTO96_0002272</name>
</gene>
<protein>
    <submittedName>
        <fullName evidence="4">PR14L protein</fullName>
    </submittedName>
</protein>
<feature type="domain" description="Tantalus-like" evidence="3">
    <location>
        <begin position="1757"/>
        <end position="1814"/>
    </location>
</feature>
<feature type="compositionally biased region" description="Basic and acidic residues" evidence="2">
    <location>
        <begin position="1124"/>
        <end position="1152"/>
    </location>
</feature>
<name>A0A8X7X7J9_POLSE</name>
<feature type="region of interest" description="Disordered" evidence="2">
    <location>
        <begin position="744"/>
        <end position="774"/>
    </location>
</feature>
<dbReference type="InterPro" id="IPR028149">
    <property type="entry name" value="Tantalus-like"/>
</dbReference>
<feature type="region of interest" description="Disordered" evidence="2">
    <location>
        <begin position="402"/>
        <end position="478"/>
    </location>
</feature>
<evidence type="ECO:0000256" key="2">
    <source>
        <dbReference type="SAM" id="MobiDB-lite"/>
    </source>
</evidence>
<feature type="region of interest" description="Disordered" evidence="2">
    <location>
        <begin position="1109"/>
        <end position="1210"/>
    </location>
</feature>
<feature type="compositionally biased region" description="Polar residues" evidence="2">
    <location>
        <begin position="402"/>
        <end position="412"/>
    </location>
</feature>
<organism evidence="4 5">
    <name type="scientific">Polypterus senegalus</name>
    <name type="common">Senegal bichir</name>
    <dbReference type="NCBI Taxonomy" id="55291"/>
    <lineage>
        <taxon>Eukaryota</taxon>
        <taxon>Metazoa</taxon>
        <taxon>Chordata</taxon>
        <taxon>Craniata</taxon>
        <taxon>Vertebrata</taxon>
        <taxon>Euteleostomi</taxon>
        <taxon>Actinopterygii</taxon>
        <taxon>Polypteriformes</taxon>
        <taxon>Polypteridae</taxon>
        <taxon>Polypterus</taxon>
    </lineage>
</organism>
<feature type="compositionally biased region" description="Basic and acidic residues" evidence="2">
    <location>
        <begin position="1059"/>
        <end position="1070"/>
    </location>
</feature>
<feature type="compositionally biased region" description="Polar residues" evidence="2">
    <location>
        <begin position="1172"/>
        <end position="1210"/>
    </location>
</feature>
<feature type="region of interest" description="Disordered" evidence="2">
    <location>
        <begin position="584"/>
        <end position="633"/>
    </location>
</feature>
<feature type="region of interest" description="Disordered" evidence="2">
    <location>
        <begin position="968"/>
        <end position="1033"/>
    </location>
</feature>
<feature type="compositionally biased region" description="Polar residues" evidence="2">
    <location>
        <begin position="592"/>
        <end position="607"/>
    </location>
</feature>
<dbReference type="PANTHER" id="PTHR14522">
    <property type="entry name" value="EMO2-RELATED"/>
    <property type="match status" value="1"/>
</dbReference>
<feature type="non-terminal residue" evidence="4">
    <location>
        <position position="1"/>
    </location>
</feature>
<feature type="region of interest" description="Disordered" evidence="2">
    <location>
        <begin position="1324"/>
        <end position="1346"/>
    </location>
</feature>
<feature type="compositionally biased region" description="Polar residues" evidence="2">
    <location>
        <begin position="1677"/>
        <end position="1694"/>
    </location>
</feature>
<feature type="compositionally biased region" description="Polar residues" evidence="2">
    <location>
        <begin position="757"/>
        <end position="768"/>
    </location>
</feature>
<dbReference type="PANTHER" id="PTHR14522:SF2">
    <property type="entry name" value="PROLINE-RICH PROTEIN 14"/>
    <property type="match status" value="1"/>
</dbReference>
<feature type="region of interest" description="Disordered" evidence="2">
    <location>
        <begin position="1432"/>
        <end position="1501"/>
    </location>
</feature>
<feature type="compositionally biased region" description="Polar residues" evidence="2">
    <location>
        <begin position="969"/>
        <end position="978"/>
    </location>
</feature>
<evidence type="ECO:0000313" key="4">
    <source>
        <dbReference type="EMBL" id="KAG2463695.1"/>
    </source>
</evidence>
<dbReference type="Pfam" id="PF15386">
    <property type="entry name" value="Tantalus"/>
    <property type="match status" value="1"/>
</dbReference>
<evidence type="ECO:0000259" key="3">
    <source>
        <dbReference type="Pfam" id="PF15386"/>
    </source>
</evidence>
<feature type="compositionally biased region" description="Low complexity" evidence="2">
    <location>
        <begin position="424"/>
        <end position="443"/>
    </location>
</feature>
<feature type="region of interest" description="Disordered" evidence="2">
    <location>
        <begin position="1657"/>
        <end position="1720"/>
    </location>
</feature>
<dbReference type="InterPro" id="IPR026320">
    <property type="entry name" value="PRR14"/>
</dbReference>
<reference evidence="4 5" key="1">
    <citation type="journal article" date="2021" name="Cell">
        <title>Tracing the genetic footprints of vertebrate landing in non-teleost ray-finned fishes.</title>
        <authorList>
            <person name="Bi X."/>
            <person name="Wang K."/>
            <person name="Yang L."/>
            <person name="Pan H."/>
            <person name="Jiang H."/>
            <person name="Wei Q."/>
            <person name="Fang M."/>
            <person name="Yu H."/>
            <person name="Zhu C."/>
            <person name="Cai Y."/>
            <person name="He Y."/>
            <person name="Gan X."/>
            <person name="Zeng H."/>
            <person name="Yu D."/>
            <person name="Zhu Y."/>
            <person name="Jiang H."/>
            <person name="Qiu Q."/>
            <person name="Yang H."/>
            <person name="Zhang Y.E."/>
            <person name="Wang W."/>
            <person name="Zhu M."/>
            <person name="He S."/>
            <person name="Zhang G."/>
        </authorList>
    </citation>
    <scope>NUCLEOTIDE SEQUENCE [LARGE SCALE GENOMIC DNA]</scope>
    <source>
        <strain evidence="4">Bchr_013</strain>
    </source>
</reference>
<feature type="region of interest" description="Disordered" evidence="2">
    <location>
        <begin position="1835"/>
        <end position="1859"/>
    </location>
</feature>
<comment type="caution">
    <text evidence="4">The sequence shown here is derived from an EMBL/GenBank/DDBJ whole genome shotgun (WGS) entry which is preliminary data.</text>
</comment>
<keyword evidence="5" id="KW-1185">Reference proteome</keyword>
<accession>A0A8X7X7J9</accession>
<feature type="region of interest" description="Disordered" evidence="2">
    <location>
        <begin position="144"/>
        <end position="189"/>
    </location>
</feature>
<proteinExistence type="predicted"/>
<feature type="region of interest" description="Disordered" evidence="2">
    <location>
        <begin position="71"/>
        <end position="122"/>
    </location>
</feature>
<feature type="region of interest" description="Disordered" evidence="2">
    <location>
        <begin position="1051"/>
        <end position="1072"/>
    </location>
</feature>
<sequence length="1886" mass="206525">MNSGEILLCKGTRRASSENTCFQFLLSMHYKPARVSGSPPKKLNKRLGAGRNKKLKLLLPVLELSSTRSPKHGIMATTSPQKRCHDDKTPEVTGQPLRKSPRLWPSSELKTGAELSKEKQRNLRRRARVHFVPPLKRTKVVATRKNEDVRHKASKTVSHKVPAAKCQSGEKSRQENGPDSSSCLEDHPENCQQGIDMAAELQTNPGVLVDCDSQVHPVPALKRWVMGPLFQSLKSKVASFTEIVMSPVRLFKPNDVLAEDTSRSPHATEELLGGLAADFRIPEKPLSQESIASKSPVWLEETCELGTGLLLDSPDLSGLSESCDECHEFLSRSSDKGEDLRLSLRPSRKLRETNALLSKISVFEEGFELQSTAMASLKSQEEKERFCTSGCSEAFIEAISQSPTTQGKSGICQTPPLTPRKNRTSNLPSTTPSKSSSSPTPSETPRKWRNSQSSPETLSKRTSSEPSETLGKTRGSQSLSDHLISAIGSEPPAKQCHDKRSRMQAELSVSRRSFQLVTDIKGSETTKTRGGDNCSSLQDKESDLPITMKPDYVKMVCRTPLRSAMDHQEPRSCEDFADMPVVSGTHKKSPLITRSSTISKETISPHSSGRKNALSPAKLHSEDGSPGQKTLLDSKQRLSGTIGKLSKRNQSCTLSGVSLSSVKASRSPLRRLKTRKSVCRCCEGSPRNKTPGSLLALKYHRSVQNSQKLGQLHKSVRRSPRKVDILSDFKSLRSGTRIRASPEQKILKPPKPPVVRNLSSTDFSTQTDTEGESSHHVEVTIHIAEEGGVQKPAQIEPSSREACEENILGTPKTSRSCTDLPPPVRSTRRTSLRLRSPHNVTNWRVSSVTFPGSPSRVVGAACLHGVRQLHNRARASYEFCRSPRKMEHFLDFKSLRSGALIKTSSEKKRLKPSAALHLSPVAISNEPTKAGDSPSKVENVFHHLDTTTTTPQIIGEQSIQSWAEADLASAQSGEQTNLGELGLPGSLAVQSPSARSAQRFIPPGGEDKGELRKSCLGHCSSPQDVPEWSASPERPSVIFPGNIESVTGSVCPQRKAKSHGADGRSSELRRSPRKAGILDFKLLRSGALIKVTSEEKALKPQVVRHISPTACSMQSDRSGVSSPSKEDSLDQIVKGKDFLKPAEIDSSSRETGGEGSSGTPAPSVSPPRVTRRSLTLLRQNNMDPENRTSLYFRSPNVRSSLTSPRGTQCASETLCHHRDIDLHSEARLSSELPGSPRKEGSLLEFKLLRSGALVNAFSEHKTVSKPPVIKHLSSVDTFDLSSKADYSSPRVEVMLHRLKVTTPTVDAESFQNLAKVDVCLKDASVGTSGSPPARSTRRSLTLGEQSGKELQKSRFLHFRSQCDEMKWRPSCHSGTPLSSLHVYCPKEDESQSGAGLFSELLRSPIRLARSREALSPQGELTSLAVTALSEAEKPSLQHRLRRATPSPKQEWGKGSGLMQRSGISKSAQRVQNTPDDEDVEGTVFHSVPSPRMQLRSRVSPGGEQRHLFLQQAGTSSSSKEDAIGTSSRKAPTLIRSYSCPDFPSCRPESPLAVLAGPPLVKVVPQLLQDASKCPRLRRHTVCSLEVEREVAPLCLRKEVFPGCNQGPATRHSTSPLSTLASCFLSSPLAFLSRRHSPDGEEDDISLPPCAPPTSSTSPNFLCSSSSPCPPGGHQSPVTHCSPQTQLAELSSSRDNVGFCQSRKEVTTTPVEEEDEGEKGEFPLLDSDIKVDCTSEGTRGRVSRFRIRKTPPKTPTNLTPMGLPKTVRLNKKKFSLEEIYTNKNFRMPPEGRLETIFEEPVNSRNGSVCLVGQRRMKRILEFPDLGAPRKQKRTLNVTTNSKKGGGARTRRSNAVQQTTRTLTSEELDTLLCSKLSELESWLERDGL</sequence>
<feature type="region of interest" description="Disordered" evidence="2">
    <location>
        <begin position="807"/>
        <end position="830"/>
    </location>
</feature>
<evidence type="ECO:0000313" key="5">
    <source>
        <dbReference type="Proteomes" id="UP000886611"/>
    </source>
</evidence>
<feature type="compositionally biased region" description="Polar residues" evidence="2">
    <location>
        <begin position="1461"/>
        <end position="1473"/>
    </location>
</feature>